<proteinExistence type="predicted"/>
<protein>
    <recommendedName>
        <fullName evidence="1">Hydantoinase A/oxoprolinase domain-containing protein</fullName>
    </recommendedName>
</protein>
<dbReference type="InterPro" id="IPR002821">
    <property type="entry name" value="Hydantoinase_A"/>
</dbReference>
<dbReference type="Proteomes" id="UP001642483">
    <property type="component" value="Unassembled WGS sequence"/>
</dbReference>
<dbReference type="PANTHER" id="PTHR11365:SF2">
    <property type="entry name" value="5-OXOPROLINASE"/>
    <property type="match status" value="1"/>
</dbReference>
<name>A0ABP0FMQ5_CLALP</name>
<evidence type="ECO:0000313" key="2">
    <source>
        <dbReference type="EMBL" id="CAK8680930.1"/>
    </source>
</evidence>
<reference evidence="2 3" key="1">
    <citation type="submission" date="2024-02" db="EMBL/GenBank/DDBJ databases">
        <authorList>
            <person name="Daric V."/>
            <person name="Darras S."/>
        </authorList>
    </citation>
    <scope>NUCLEOTIDE SEQUENCE [LARGE SCALE GENOMIC DNA]</scope>
</reference>
<evidence type="ECO:0000259" key="1">
    <source>
        <dbReference type="Pfam" id="PF01968"/>
    </source>
</evidence>
<keyword evidence="3" id="KW-1185">Reference proteome</keyword>
<feature type="domain" description="Hydantoinase A/oxoprolinase" evidence="1">
    <location>
        <begin position="5"/>
        <end position="88"/>
    </location>
</feature>
<gene>
    <name evidence="2" type="ORF">CVLEPA_LOCUS11161</name>
</gene>
<dbReference type="EMBL" id="CAWYQH010000079">
    <property type="protein sequence ID" value="CAK8680930.1"/>
    <property type="molecule type" value="Genomic_DNA"/>
</dbReference>
<accession>A0ABP0FMQ5</accession>
<organism evidence="2 3">
    <name type="scientific">Clavelina lepadiformis</name>
    <name type="common">Light-bulb sea squirt</name>
    <name type="synonym">Ascidia lepadiformis</name>
    <dbReference type="NCBI Taxonomy" id="159417"/>
    <lineage>
        <taxon>Eukaryota</taxon>
        <taxon>Metazoa</taxon>
        <taxon>Chordata</taxon>
        <taxon>Tunicata</taxon>
        <taxon>Ascidiacea</taxon>
        <taxon>Aplousobranchia</taxon>
        <taxon>Clavelinidae</taxon>
        <taxon>Clavelina</taxon>
    </lineage>
</organism>
<comment type="caution">
    <text evidence="2">The sequence shown here is derived from an EMBL/GenBank/DDBJ whole genome shotgun (WGS) entry which is preliminary data.</text>
</comment>
<dbReference type="PANTHER" id="PTHR11365">
    <property type="entry name" value="5-OXOPROLINASE RELATED"/>
    <property type="match status" value="1"/>
</dbReference>
<evidence type="ECO:0000313" key="3">
    <source>
        <dbReference type="Proteomes" id="UP001642483"/>
    </source>
</evidence>
<dbReference type="Pfam" id="PF01968">
    <property type="entry name" value="Hydantoinase_A"/>
    <property type="match status" value="1"/>
</dbReference>
<dbReference type="InterPro" id="IPR045079">
    <property type="entry name" value="Oxoprolinase-like"/>
</dbReference>
<sequence>MTSLEDQPSIWYDMEGAPIDVSRYDEEYEYVFKSTTAVVTIQAPQLNIDTVTAVDWSMLLFQSEMFVVGAKYACAHPGPTCYRKGGSPNCD</sequence>